<name>M2MFX0_BAUPA</name>
<organism evidence="1 2">
    <name type="scientific">Baudoinia panamericana (strain UAMH 10762)</name>
    <name type="common">Angels' share fungus</name>
    <name type="synonym">Baudoinia compniacensis (strain UAMH 10762)</name>
    <dbReference type="NCBI Taxonomy" id="717646"/>
    <lineage>
        <taxon>Eukaryota</taxon>
        <taxon>Fungi</taxon>
        <taxon>Dikarya</taxon>
        <taxon>Ascomycota</taxon>
        <taxon>Pezizomycotina</taxon>
        <taxon>Dothideomycetes</taxon>
        <taxon>Dothideomycetidae</taxon>
        <taxon>Mycosphaerellales</taxon>
        <taxon>Teratosphaeriaceae</taxon>
        <taxon>Baudoinia</taxon>
    </lineage>
</organism>
<protein>
    <submittedName>
        <fullName evidence="1">Uncharacterized protein</fullName>
    </submittedName>
</protein>
<dbReference type="GeneID" id="19112713"/>
<dbReference type="Proteomes" id="UP000011761">
    <property type="component" value="Unassembled WGS sequence"/>
</dbReference>
<dbReference type="HOGENOM" id="CLU_1626733_0_0_1"/>
<dbReference type="KEGG" id="bcom:BAUCODRAFT_35485"/>
<gene>
    <name evidence="1" type="ORF">BAUCODRAFT_35485</name>
</gene>
<dbReference type="EMBL" id="KB445557">
    <property type="protein sequence ID" value="EMC95511.1"/>
    <property type="molecule type" value="Genomic_DNA"/>
</dbReference>
<sequence length="163" mass="18234">MWLWRVDDCEAVHCDAEHCLLSRIPGVSTGPIAALSGFALDSSYKALSKMQRGLNDMTKVVLRSLLGPVACSFRTSSMRPQSEQHAPHGFVCVHKVMQGELRDLWKDKELPYQMYEIVWWRMLTCGSCGCDGAEVWPACRKRHEMLNDSLPGSSVAEAESVCD</sequence>
<dbReference type="AlphaFoldDB" id="M2MFX0"/>
<accession>M2MFX0</accession>
<keyword evidence="2" id="KW-1185">Reference proteome</keyword>
<proteinExistence type="predicted"/>
<dbReference type="RefSeq" id="XP_007677489.1">
    <property type="nucleotide sequence ID" value="XM_007679299.1"/>
</dbReference>
<reference evidence="1 2" key="1">
    <citation type="journal article" date="2012" name="PLoS Pathog.">
        <title>Diverse lifestyles and strategies of plant pathogenesis encoded in the genomes of eighteen Dothideomycetes fungi.</title>
        <authorList>
            <person name="Ohm R.A."/>
            <person name="Feau N."/>
            <person name="Henrissat B."/>
            <person name="Schoch C.L."/>
            <person name="Horwitz B.A."/>
            <person name="Barry K.W."/>
            <person name="Condon B.J."/>
            <person name="Copeland A.C."/>
            <person name="Dhillon B."/>
            <person name="Glaser F."/>
            <person name="Hesse C.N."/>
            <person name="Kosti I."/>
            <person name="LaButti K."/>
            <person name="Lindquist E.A."/>
            <person name="Lucas S."/>
            <person name="Salamov A.A."/>
            <person name="Bradshaw R.E."/>
            <person name="Ciuffetti L."/>
            <person name="Hamelin R.C."/>
            <person name="Kema G.H.J."/>
            <person name="Lawrence C."/>
            <person name="Scott J.A."/>
            <person name="Spatafora J.W."/>
            <person name="Turgeon B.G."/>
            <person name="de Wit P.J.G.M."/>
            <person name="Zhong S."/>
            <person name="Goodwin S.B."/>
            <person name="Grigoriev I.V."/>
        </authorList>
    </citation>
    <scope>NUCLEOTIDE SEQUENCE [LARGE SCALE GENOMIC DNA]</scope>
    <source>
        <strain evidence="1 2">UAMH 10762</strain>
    </source>
</reference>
<evidence type="ECO:0000313" key="1">
    <source>
        <dbReference type="EMBL" id="EMC95511.1"/>
    </source>
</evidence>
<evidence type="ECO:0000313" key="2">
    <source>
        <dbReference type="Proteomes" id="UP000011761"/>
    </source>
</evidence>